<evidence type="ECO:0000313" key="3">
    <source>
        <dbReference type="Proteomes" id="UP001202328"/>
    </source>
</evidence>
<organism evidence="2 3">
    <name type="scientific">Papaver atlanticum</name>
    <dbReference type="NCBI Taxonomy" id="357466"/>
    <lineage>
        <taxon>Eukaryota</taxon>
        <taxon>Viridiplantae</taxon>
        <taxon>Streptophyta</taxon>
        <taxon>Embryophyta</taxon>
        <taxon>Tracheophyta</taxon>
        <taxon>Spermatophyta</taxon>
        <taxon>Magnoliopsida</taxon>
        <taxon>Ranunculales</taxon>
        <taxon>Papaveraceae</taxon>
        <taxon>Papaveroideae</taxon>
        <taxon>Papaver</taxon>
    </lineage>
</organism>
<dbReference type="AlphaFoldDB" id="A0AAD4S325"/>
<feature type="compositionally biased region" description="Polar residues" evidence="1">
    <location>
        <begin position="144"/>
        <end position="153"/>
    </location>
</feature>
<dbReference type="EMBL" id="JAJJMB010014681">
    <property type="protein sequence ID" value="KAI3858971.1"/>
    <property type="molecule type" value="Genomic_DNA"/>
</dbReference>
<dbReference type="Proteomes" id="UP001202328">
    <property type="component" value="Unassembled WGS sequence"/>
</dbReference>
<feature type="region of interest" description="Disordered" evidence="1">
    <location>
        <begin position="131"/>
        <end position="153"/>
    </location>
</feature>
<accession>A0AAD4S325</accession>
<sequence length="231" mass="26417">MQRELDYCNKIKEMKKETPGYDYEELSMSVQGKPSIFELWGIDRRSPPHSFSNTRGEMSDSIVFAKKIVKEQTRDEMDITKVANSSVKGNIMQFMPVELAIQRDFAFQKKIKGMQLQPSCDFVELSMPVQGEPSTWENGRRSPSDSSSNTQGETSDLIVFAEKIIKEEVRDEMDIAKGAKVSLKRSIMPVELAIQRELAYQKKIEGMQLPPRDDLVELVRKFSTELPVVDQ</sequence>
<evidence type="ECO:0000313" key="2">
    <source>
        <dbReference type="EMBL" id="KAI3858971.1"/>
    </source>
</evidence>
<feature type="non-terminal residue" evidence="2">
    <location>
        <position position="231"/>
    </location>
</feature>
<gene>
    <name evidence="2" type="ORF">MKW98_028704</name>
</gene>
<protein>
    <submittedName>
        <fullName evidence="2">Uncharacterized protein</fullName>
    </submittedName>
</protein>
<reference evidence="2" key="1">
    <citation type="submission" date="2022-04" db="EMBL/GenBank/DDBJ databases">
        <title>A functionally conserved STORR gene fusion in Papaver species that diverged 16.8 million years ago.</title>
        <authorList>
            <person name="Catania T."/>
        </authorList>
    </citation>
    <scope>NUCLEOTIDE SEQUENCE</scope>
    <source>
        <strain evidence="2">S-188037</strain>
    </source>
</reference>
<comment type="caution">
    <text evidence="2">The sequence shown here is derived from an EMBL/GenBank/DDBJ whole genome shotgun (WGS) entry which is preliminary data.</text>
</comment>
<proteinExistence type="predicted"/>
<keyword evidence="3" id="KW-1185">Reference proteome</keyword>
<evidence type="ECO:0000256" key="1">
    <source>
        <dbReference type="SAM" id="MobiDB-lite"/>
    </source>
</evidence>
<name>A0AAD4S325_9MAGN</name>